<organism evidence="1 2">
    <name type="scientific">Yersinia similis</name>
    <dbReference type="NCBI Taxonomy" id="367190"/>
    <lineage>
        <taxon>Bacteria</taxon>
        <taxon>Pseudomonadati</taxon>
        <taxon>Pseudomonadota</taxon>
        <taxon>Gammaproteobacteria</taxon>
        <taxon>Enterobacterales</taxon>
        <taxon>Yersiniaceae</taxon>
        <taxon>Yersinia</taxon>
    </lineage>
</organism>
<dbReference type="AlphaFoldDB" id="A0A0T9PSE7"/>
<dbReference type="EMBL" id="CQBK01000009">
    <property type="protein sequence ID" value="CNH79350.1"/>
    <property type="molecule type" value="Genomic_DNA"/>
</dbReference>
<accession>A0A0T9PSE7</accession>
<protein>
    <submittedName>
        <fullName evidence="1">Uncharacterized protein</fullName>
    </submittedName>
</protein>
<proteinExistence type="predicted"/>
<name>A0A0T9PSE7_9GAMM</name>
<reference evidence="1 2" key="1">
    <citation type="submission" date="2015-03" db="EMBL/GenBank/DDBJ databases">
        <authorList>
            <person name="Murphy D."/>
        </authorList>
    </citation>
    <scope>NUCLEOTIDE SEQUENCE [LARGE SCALE GENOMIC DNA]</scope>
    <source>
        <strain evidence="1 2">Y233</strain>
    </source>
</reference>
<dbReference type="Proteomes" id="UP000038204">
    <property type="component" value="Unassembled WGS sequence"/>
</dbReference>
<evidence type="ECO:0000313" key="1">
    <source>
        <dbReference type="EMBL" id="CNH79350.1"/>
    </source>
</evidence>
<gene>
    <name evidence="1" type="ORF">ERS008667_01537</name>
</gene>
<evidence type="ECO:0000313" key="2">
    <source>
        <dbReference type="Proteomes" id="UP000038204"/>
    </source>
</evidence>
<sequence>MKFIIPTAINQEMSMSQELALKFSNAGPEQLLGILPTEEVVEIIKFHLQEEVEAEVRGEFTARIDYLENEVDELSGWEDTANGWECDAIGLYRAIEHALTVPWSQAIPLLQKAIEEHGGDIEPIP</sequence>